<dbReference type="SUPFAM" id="SSF47943">
    <property type="entry name" value="Retrovirus capsid protein, N-terminal core domain"/>
    <property type="match status" value="1"/>
</dbReference>
<keyword evidence="2" id="KW-1032">Host cell membrane</keyword>
<reference evidence="8" key="3">
    <citation type="submission" date="2025-09" db="UniProtKB">
        <authorList>
            <consortium name="Ensembl"/>
        </authorList>
    </citation>
    <scope>IDENTIFICATION</scope>
</reference>
<dbReference type="InterPro" id="IPR036946">
    <property type="entry name" value="G_retro_matrix_sf"/>
</dbReference>
<dbReference type="PANTHER" id="PTHR33166">
    <property type="entry name" value="GAG_P30 DOMAIN-CONTAINING PROTEIN"/>
    <property type="match status" value="1"/>
</dbReference>
<evidence type="ECO:0008006" key="10">
    <source>
        <dbReference type="Google" id="ProtNLM"/>
    </source>
</evidence>
<dbReference type="InterPro" id="IPR008919">
    <property type="entry name" value="Retrov_capsid_N"/>
</dbReference>
<keyword evidence="4" id="KW-0472">Membrane</keyword>
<protein>
    <recommendedName>
        <fullName evidence="10">Core shell protein Gag P30 domain-containing protein</fullName>
    </recommendedName>
</protein>
<dbReference type="Ensembl" id="ENSPEMT00000041309.1">
    <property type="protein sequence ID" value="ENSPEMP00000029245.1"/>
    <property type="gene ID" value="ENSPEMG00000031172.1"/>
</dbReference>
<dbReference type="InterPro" id="IPR010999">
    <property type="entry name" value="Retrovr_matrix"/>
</dbReference>
<feature type="compositionally biased region" description="Pro residues" evidence="5">
    <location>
        <begin position="143"/>
        <end position="158"/>
    </location>
</feature>
<dbReference type="InterPro" id="IPR050462">
    <property type="entry name" value="Retroviral_Gag-Pol_poly"/>
</dbReference>
<name>A0A8C8U412_PERMB</name>
<dbReference type="Pfam" id="PF02093">
    <property type="entry name" value="Gag_p30"/>
    <property type="match status" value="1"/>
</dbReference>
<dbReference type="Proteomes" id="UP000694547">
    <property type="component" value="Chromosome X"/>
</dbReference>
<dbReference type="InterPro" id="IPR000840">
    <property type="entry name" value="G_retro_matrix"/>
</dbReference>
<feature type="region of interest" description="Disordered" evidence="5">
    <location>
        <begin position="110"/>
        <end position="192"/>
    </location>
</feature>
<accession>A0A8C8U412</accession>
<evidence type="ECO:0000256" key="4">
    <source>
        <dbReference type="ARBA" id="ARBA00023136"/>
    </source>
</evidence>
<dbReference type="Gene3D" id="1.10.150.180">
    <property type="entry name" value="Gamma-retroviral matrix domain"/>
    <property type="match status" value="1"/>
</dbReference>
<keyword evidence="3" id="KW-1043">Host membrane</keyword>
<dbReference type="SUPFAM" id="SSF47836">
    <property type="entry name" value="Retroviral matrix proteins"/>
    <property type="match status" value="1"/>
</dbReference>
<dbReference type="GeneTree" id="ENSGT01150000288578"/>
<dbReference type="AlphaFoldDB" id="A0A8C8U412"/>
<dbReference type="Pfam" id="PF01140">
    <property type="entry name" value="Gag_MA"/>
    <property type="match status" value="1"/>
</dbReference>
<proteinExistence type="predicted"/>
<evidence type="ECO:0000256" key="5">
    <source>
        <dbReference type="SAM" id="MobiDB-lite"/>
    </source>
</evidence>
<reference evidence="8" key="2">
    <citation type="submission" date="2025-08" db="UniProtKB">
        <authorList>
            <consortium name="Ensembl"/>
        </authorList>
    </citation>
    <scope>IDENTIFICATION</scope>
</reference>
<evidence type="ECO:0000313" key="8">
    <source>
        <dbReference type="Ensembl" id="ENSPEMP00000029245.1"/>
    </source>
</evidence>
<organism evidence="8 9">
    <name type="scientific">Peromyscus maniculatus bairdii</name>
    <name type="common">Prairie deer mouse</name>
    <dbReference type="NCBI Taxonomy" id="230844"/>
    <lineage>
        <taxon>Eukaryota</taxon>
        <taxon>Metazoa</taxon>
        <taxon>Chordata</taxon>
        <taxon>Craniata</taxon>
        <taxon>Vertebrata</taxon>
        <taxon>Euteleostomi</taxon>
        <taxon>Mammalia</taxon>
        <taxon>Eutheria</taxon>
        <taxon>Euarchontoglires</taxon>
        <taxon>Glires</taxon>
        <taxon>Rodentia</taxon>
        <taxon>Myomorpha</taxon>
        <taxon>Muroidea</taxon>
        <taxon>Cricetidae</taxon>
        <taxon>Neotominae</taxon>
        <taxon>Peromyscus</taxon>
    </lineage>
</organism>
<sequence>MGTTPSSPLDLTLAHWQDMQDTANNNSVNVRKRKRVRFCSAEWPTLNVGWPAEGTFDLAIIQKIEEIVFRPRSGYPDQIPYVVTWQGLIDRLEGPLPWVKPFLPARKAKQTGGMPEVLQGGTDETELFPPPYSPRAQPTVQPTAPPPEPALAPQPPRGPAQATRSRRGAIPQPDTTVALPLRPAGPPDEDRNQPFHYWPFTTSDLYNWKAQNAPFSKDPQDLINLLETVLFTHQPTFDHCQQLLGILFTIEERGRILEHAQKLVPGPTGDPLTDPAVITAAFPSTHPNWDYNAAEGKESLRVYRQARLAGLKAAARKPTNMAKVYDIRQGVDESPAAYLERLMTAFKQYTPYDPESPMTTQAVILAYINQAAPDIRKKLQSLDRLGERNLRELVAVAEKVYNERDRGAEGRKERETKTTKRG</sequence>
<evidence type="ECO:0000256" key="2">
    <source>
        <dbReference type="ARBA" id="ARBA00022511"/>
    </source>
</evidence>
<evidence type="ECO:0000256" key="3">
    <source>
        <dbReference type="ARBA" id="ARBA00022870"/>
    </source>
</evidence>
<feature type="domain" description="Core shell protein Gag P30" evidence="7">
    <location>
        <begin position="203"/>
        <end position="402"/>
    </location>
</feature>
<dbReference type="GO" id="GO:0019068">
    <property type="term" value="P:virion assembly"/>
    <property type="evidence" value="ECO:0007669"/>
    <property type="project" value="InterPro"/>
</dbReference>
<feature type="domain" description="Gamma-retroviral matrix protein" evidence="6">
    <location>
        <begin position="4"/>
        <end position="109"/>
    </location>
</feature>
<comment type="subcellular location">
    <subcellularLocation>
        <location evidence="1">Host cell membrane</location>
    </subcellularLocation>
</comment>
<evidence type="ECO:0000256" key="1">
    <source>
        <dbReference type="ARBA" id="ARBA00004165"/>
    </source>
</evidence>
<dbReference type="InterPro" id="IPR003036">
    <property type="entry name" value="Gag_P30"/>
</dbReference>
<dbReference type="Gene3D" id="1.10.375.10">
    <property type="entry name" value="Human Immunodeficiency Virus Type 1 Capsid Protein"/>
    <property type="match status" value="1"/>
</dbReference>
<keyword evidence="9" id="KW-1185">Reference proteome</keyword>
<reference evidence="8 9" key="1">
    <citation type="submission" date="2018-10" db="EMBL/GenBank/DDBJ databases">
        <title>Improved assembly of the deer mouse Peromyscus maniculatus genome.</title>
        <authorList>
            <person name="Lassance J.-M."/>
            <person name="Hoekstra H.E."/>
        </authorList>
    </citation>
    <scope>NUCLEOTIDE SEQUENCE [LARGE SCALE GENOMIC DNA]</scope>
</reference>
<evidence type="ECO:0000259" key="6">
    <source>
        <dbReference type="Pfam" id="PF01140"/>
    </source>
</evidence>
<evidence type="ECO:0000259" key="7">
    <source>
        <dbReference type="Pfam" id="PF02093"/>
    </source>
</evidence>
<evidence type="ECO:0000313" key="9">
    <source>
        <dbReference type="Proteomes" id="UP000694547"/>
    </source>
</evidence>
<feature type="region of interest" description="Disordered" evidence="5">
    <location>
        <begin position="402"/>
        <end position="422"/>
    </location>
</feature>